<sequence length="150" mass="17344">MVSGQGLLLELDYADGGKHNYPRTFLIIEANNDYIQMLNVSSLKGKEYKVGFKSNKSIEYYKPPFWKKSFVKLDGLYILSNDSRLESFLLAKHRKMKPSQFMDIKNEFMNYKNNGGNINEIEVDIERVLQLNQPSARSESAYTKATEDQN</sequence>
<gene>
    <name evidence="1" type="ORF">CLG_B2225</name>
</gene>
<name>A0A9P2LKD2_CLOBO</name>
<dbReference type="EMBL" id="ACSJ01000013">
    <property type="protein sequence ID" value="EES90399.1"/>
    <property type="molecule type" value="Genomic_DNA"/>
</dbReference>
<proteinExistence type="predicted"/>
<reference evidence="1 2" key="1">
    <citation type="submission" date="2009-10" db="EMBL/GenBank/DDBJ databases">
        <authorList>
            <person name="Shrivastava S."/>
            <person name="Brinkac L.B."/>
            <person name="Brown J.L."/>
            <person name="Bruce D.B."/>
            <person name="Detter C."/>
            <person name="Green L.D."/>
            <person name="Munk C.A."/>
            <person name="Rogers Y.C."/>
            <person name="Tapia R."/>
            <person name="Saunders E.S."/>
            <person name="Sims D.R."/>
            <person name="Smith L.A."/>
            <person name="Smith T.J."/>
            <person name="Sutton G."/>
            <person name="Brettin T."/>
        </authorList>
    </citation>
    <scope>NUCLEOTIDE SEQUENCE [LARGE SCALE GENOMIC DNA]</scope>
    <source>
        <strain evidence="2">D str. 1873</strain>
    </source>
</reference>
<accession>A0A9P2LKD2</accession>
<evidence type="ECO:0000313" key="2">
    <source>
        <dbReference type="Proteomes" id="UP000006160"/>
    </source>
</evidence>
<comment type="caution">
    <text evidence="1">The sequence shown here is derived from an EMBL/GenBank/DDBJ whole genome shotgun (WGS) entry which is preliminary data.</text>
</comment>
<organism evidence="1 2">
    <name type="scientific">Clostridium botulinum D str. 1873</name>
    <dbReference type="NCBI Taxonomy" id="592027"/>
    <lineage>
        <taxon>Bacteria</taxon>
        <taxon>Bacillati</taxon>
        <taxon>Bacillota</taxon>
        <taxon>Clostridia</taxon>
        <taxon>Eubacteriales</taxon>
        <taxon>Clostridiaceae</taxon>
        <taxon>Clostridium</taxon>
    </lineage>
</organism>
<protein>
    <submittedName>
        <fullName evidence="1">Uncharacterized protein</fullName>
    </submittedName>
</protein>
<evidence type="ECO:0000313" key="1">
    <source>
        <dbReference type="EMBL" id="EES90399.1"/>
    </source>
</evidence>
<dbReference type="Proteomes" id="UP000006160">
    <property type="component" value="Unassembled WGS sequence"/>
</dbReference>
<dbReference type="AlphaFoldDB" id="A0A9P2LKD2"/>